<dbReference type="EMBL" id="LWDX02005153">
    <property type="protein sequence ID" value="OEL37530.1"/>
    <property type="molecule type" value="Genomic_DNA"/>
</dbReference>
<proteinExistence type="predicted"/>
<dbReference type="Proteomes" id="UP000095767">
    <property type="component" value="Unassembled WGS sequence"/>
</dbReference>
<dbReference type="OrthoDB" id="4781at2759"/>
<dbReference type="InterPro" id="IPR008264">
    <property type="entry name" value="Beta_glucanase"/>
</dbReference>
<feature type="region of interest" description="Disordered" evidence="4">
    <location>
        <begin position="610"/>
        <end position="637"/>
    </location>
</feature>
<evidence type="ECO:0000256" key="3">
    <source>
        <dbReference type="PIRSR" id="PIRSR608264-1"/>
    </source>
</evidence>
<organism evidence="6 7">
    <name type="scientific">Dichanthelium oligosanthes</name>
    <dbReference type="NCBI Taxonomy" id="888268"/>
    <lineage>
        <taxon>Eukaryota</taxon>
        <taxon>Viridiplantae</taxon>
        <taxon>Streptophyta</taxon>
        <taxon>Embryophyta</taxon>
        <taxon>Tracheophyta</taxon>
        <taxon>Spermatophyta</taxon>
        <taxon>Magnoliopsida</taxon>
        <taxon>Liliopsida</taxon>
        <taxon>Poales</taxon>
        <taxon>Poaceae</taxon>
        <taxon>PACMAD clade</taxon>
        <taxon>Panicoideae</taxon>
        <taxon>Panicodae</taxon>
        <taxon>Paniceae</taxon>
        <taxon>Dichantheliinae</taxon>
        <taxon>Dichanthelium</taxon>
    </lineage>
</organism>
<dbReference type="InterPro" id="IPR000757">
    <property type="entry name" value="Beta-glucanase-like"/>
</dbReference>
<dbReference type="GO" id="GO:0004553">
    <property type="term" value="F:hydrolase activity, hydrolyzing O-glycosyl compounds"/>
    <property type="evidence" value="ECO:0007669"/>
    <property type="project" value="InterPro"/>
</dbReference>
<dbReference type="PROSITE" id="PS51762">
    <property type="entry name" value="GH16_2"/>
    <property type="match status" value="2"/>
</dbReference>
<dbReference type="InterPro" id="IPR044791">
    <property type="entry name" value="Beta-glucanase/XTH"/>
</dbReference>
<accession>A0A1E5WK61</accession>
<feature type="region of interest" description="Disordered" evidence="4">
    <location>
        <begin position="579"/>
        <end position="598"/>
    </location>
</feature>
<keyword evidence="7" id="KW-1185">Reference proteome</keyword>
<evidence type="ECO:0000313" key="6">
    <source>
        <dbReference type="EMBL" id="OEL37530.1"/>
    </source>
</evidence>
<dbReference type="PRINTS" id="PR00737">
    <property type="entry name" value="GLHYDRLASE16"/>
</dbReference>
<feature type="domain" description="GH16" evidence="5">
    <location>
        <begin position="355"/>
        <end position="565"/>
    </location>
</feature>
<evidence type="ECO:0000259" key="5">
    <source>
        <dbReference type="PROSITE" id="PS51762"/>
    </source>
</evidence>
<sequence length="651" mass="71642">MASESEVCNLESLHPAGTEPLYNITVDYCPEACVHEPDAGEIHVTYDDRGGARWRSPRRFLPGSAVATTIRAPAGDTSGLNYNIYLSSLEGSSDQDEIDLEFLGHDKCAVQTNYHVGGGGGRDQIHTLPFDSSDDFHHYAIAWDEGVIEWRVDGELIPREERREGEPWPEKPMFLYASVWDASHIADGAWTGTYHGSDAPYVCSYKDVRVPTIVLSVEEEEEECQDAADARDAPADDAIDAAAAVEEEVDAGASEDYRACLLPALYSRERQAAPWPIYETEPFTRRSESKSGGGDRRTCPSRLNRVLSRNGFRSTKAHQCVRFRHPHNSISTESTLLPLRCSPPNHQSTMASESESGNAAPHPHHPHGTETLAHIAVDYRPEACRHEPHAGEIHVTYDHRHSGRDGSRWRSRRRFLPGGAVAATIRAPAGDTAGLNYNLYLSSLEGSRDMDEIDFEFLGHDKRAVQTNYHVEGGGGREQIHKLPFDSSDDFHHYAIAWDDKAIEWRVDGELIRREERREGEPWPEKPMHLYASVWDASDIDEGRWTGTYHGRDAPYVCSYKDVVVPAIALSVEEDAECQESKDADAGDASGGGAAATAAVVEEEADAVAIAPSVDDEGKCQDADARDAPDDDPAAAACTAAAVEEIVDKSR</sequence>
<keyword evidence="1" id="KW-0378">Hydrolase</keyword>
<feature type="active site" description="Proton donor" evidence="3">
    <location>
        <position position="456"/>
    </location>
</feature>
<dbReference type="AlphaFoldDB" id="A0A1E5WK61"/>
<dbReference type="InterPro" id="IPR013320">
    <property type="entry name" value="ConA-like_dom_sf"/>
</dbReference>
<dbReference type="GO" id="GO:0005975">
    <property type="term" value="P:carbohydrate metabolic process"/>
    <property type="evidence" value="ECO:0007669"/>
    <property type="project" value="InterPro"/>
</dbReference>
<dbReference type="STRING" id="888268.A0A1E5WK61"/>
<evidence type="ECO:0000256" key="4">
    <source>
        <dbReference type="SAM" id="MobiDB-lite"/>
    </source>
</evidence>
<dbReference type="PANTHER" id="PTHR31062">
    <property type="entry name" value="XYLOGLUCAN ENDOTRANSGLUCOSYLASE/HYDROLASE PROTEIN 8-RELATED"/>
    <property type="match status" value="1"/>
</dbReference>
<dbReference type="Pfam" id="PF00722">
    <property type="entry name" value="Glyco_hydro_16"/>
    <property type="match status" value="2"/>
</dbReference>
<gene>
    <name evidence="6" type="ORF">BAE44_0001454</name>
</gene>
<feature type="active site" description="Nucleophile" evidence="3">
    <location>
        <position position="452"/>
    </location>
</feature>
<dbReference type="Gene3D" id="2.60.120.200">
    <property type="match status" value="2"/>
</dbReference>
<reference evidence="6 7" key="1">
    <citation type="submission" date="2016-09" db="EMBL/GenBank/DDBJ databases">
        <title>The draft genome of Dichanthelium oligosanthes: A C3 panicoid grass species.</title>
        <authorList>
            <person name="Studer A.J."/>
            <person name="Schnable J.C."/>
            <person name="Brutnell T.P."/>
        </authorList>
    </citation>
    <scope>NUCLEOTIDE SEQUENCE [LARGE SCALE GENOMIC DNA]</scope>
    <source>
        <strain evidence="7">cv. Kellogg 1175</strain>
        <tissue evidence="6">Leaf</tissue>
    </source>
</reference>
<protein>
    <recommendedName>
        <fullName evidence="5">GH16 domain-containing protein</fullName>
    </recommendedName>
</protein>
<feature type="compositionally biased region" description="Basic and acidic residues" evidence="4">
    <location>
        <begin position="616"/>
        <end position="628"/>
    </location>
</feature>
<evidence type="ECO:0000256" key="1">
    <source>
        <dbReference type="ARBA" id="ARBA00022801"/>
    </source>
</evidence>
<feature type="compositionally biased region" description="Polar residues" evidence="4">
    <location>
        <begin position="344"/>
        <end position="357"/>
    </location>
</feature>
<keyword evidence="2" id="KW-0326">Glycosidase</keyword>
<evidence type="ECO:0000256" key="2">
    <source>
        <dbReference type="ARBA" id="ARBA00023295"/>
    </source>
</evidence>
<evidence type="ECO:0000313" key="7">
    <source>
        <dbReference type="Proteomes" id="UP000095767"/>
    </source>
</evidence>
<name>A0A1E5WK61_9POAL</name>
<feature type="domain" description="GH16" evidence="5">
    <location>
        <begin position="2"/>
        <end position="210"/>
    </location>
</feature>
<dbReference type="SUPFAM" id="SSF49899">
    <property type="entry name" value="Concanavalin A-like lectins/glucanases"/>
    <property type="match status" value="2"/>
</dbReference>
<comment type="caution">
    <text evidence="6">The sequence shown here is derived from an EMBL/GenBank/DDBJ whole genome shotgun (WGS) entry which is preliminary data.</text>
</comment>
<feature type="region of interest" description="Disordered" evidence="4">
    <location>
        <begin position="344"/>
        <end position="368"/>
    </location>
</feature>